<evidence type="ECO:0000313" key="3">
    <source>
        <dbReference type="Proteomes" id="UP000254866"/>
    </source>
</evidence>
<proteinExistence type="predicted"/>
<organism evidence="2 3">
    <name type="scientific">Venustampulla echinocandica</name>
    <dbReference type="NCBI Taxonomy" id="2656787"/>
    <lineage>
        <taxon>Eukaryota</taxon>
        <taxon>Fungi</taxon>
        <taxon>Dikarya</taxon>
        <taxon>Ascomycota</taxon>
        <taxon>Pezizomycotina</taxon>
        <taxon>Leotiomycetes</taxon>
        <taxon>Helotiales</taxon>
        <taxon>Pleuroascaceae</taxon>
        <taxon>Venustampulla</taxon>
    </lineage>
</organism>
<dbReference type="STRING" id="2656787.A0A370TV25"/>
<dbReference type="SUPFAM" id="SSF56784">
    <property type="entry name" value="HAD-like"/>
    <property type="match status" value="1"/>
</dbReference>
<dbReference type="Gene3D" id="3.40.50.1000">
    <property type="entry name" value="HAD superfamily/HAD-like"/>
    <property type="match status" value="1"/>
</dbReference>
<keyword evidence="3" id="KW-1185">Reference proteome</keyword>
<protein>
    <submittedName>
        <fullName evidence="2">Uncharacterized protein</fullName>
    </submittedName>
</protein>
<dbReference type="RefSeq" id="XP_031871984.1">
    <property type="nucleotide sequence ID" value="XM_032012291.1"/>
</dbReference>
<dbReference type="InterPro" id="IPR036412">
    <property type="entry name" value="HAD-like_sf"/>
</dbReference>
<name>A0A370TV25_9HELO</name>
<dbReference type="InterPro" id="IPR023214">
    <property type="entry name" value="HAD_sf"/>
</dbReference>
<evidence type="ECO:0000256" key="1">
    <source>
        <dbReference type="SAM" id="MobiDB-lite"/>
    </source>
</evidence>
<sequence length="547" mass="60864">MSISPPPFPPPILRRDSRRVSRMLDLTPSESDGSPSNVEKPAISFGFHIEGVLMRSWLVLYGAKGTLQHLRKKMIPFFLFTETKEETTEELSYRLGMEFDNRQVIPLHHPFYDIVAQYTNKNILVLGGVGDSIRDVAREYGLKKVFTSWDLYKRAQFPDELSISAIFVLSNPRDWKLDSVVAMGLLLSKAGYIGSMSSMNGNNTLPNKGYGQFQQPHLYWCNPDSTSSFKGALESVWSEETGGADMLRVHMVQGPLPPPKVPVTYDIKYIPGNDTRPSGGGVKATVEWALKDAGWPADDICIAGEKTRMSEPPSQRGHLQSQISVSPISFNEVDCAGHRPRSLPELSASRRDLNEPAFPLRHPKHKRVHRLSQVEIAELGLERKSSGTLGRAEAIPEVSRATSPIPPTKILEPPVTPPNREPKSPQATHPIEDPRNWETYSSQPSYSSDSSPNWVTHPSQPSYTPNGSPKRATHPSRPSNTPGNYSDWETTSSQRTRSPGNSSDWVTTSSEVSHSRGDTSRISVVRTDWGDSVIDLIEDLERDISFS</sequence>
<evidence type="ECO:0000313" key="2">
    <source>
        <dbReference type="EMBL" id="RDL39328.1"/>
    </source>
</evidence>
<reference evidence="2 3" key="1">
    <citation type="journal article" date="2018" name="IMA Fungus">
        <title>IMA Genome-F 9: Draft genome sequence of Annulohypoxylon stygium, Aspergillus mulundensis, Berkeleyomyces basicola (syn. Thielaviopsis basicola), Ceratocystis smalleyi, two Cercospora beticola strains, Coleophoma cylindrospora, Fusarium fracticaudum, Phialophora cf. hyalina, and Morchella septimelata.</title>
        <authorList>
            <person name="Wingfield B.D."/>
            <person name="Bills G.F."/>
            <person name="Dong Y."/>
            <person name="Huang W."/>
            <person name="Nel W.J."/>
            <person name="Swalarsk-Parry B.S."/>
            <person name="Vaghefi N."/>
            <person name="Wilken P.M."/>
            <person name="An Z."/>
            <person name="de Beer Z.W."/>
            <person name="De Vos L."/>
            <person name="Chen L."/>
            <person name="Duong T.A."/>
            <person name="Gao Y."/>
            <person name="Hammerbacher A."/>
            <person name="Kikkert J.R."/>
            <person name="Li Y."/>
            <person name="Li H."/>
            <person name="Li K."/>
            <person name="Li Q."/>
            <person name="Liu X."/>
            <person name="Ma X."/>
            <person name="Naidoo K."/>
            <person name="Pethybridge S.J."/>
            <person name="Sun J."/>
            <person name="Steenkamp E.T."/>
            <person name="van der Nest M.A."/>
            <person name="van Wyk S."/>
            <person name="Wingfield M.J."/>
            <person name="Xiong C."/>
            <person name="Yue Q."/>
            <person name="Zhang X."/>
        </authorList>
    </citation>
    <scope>NUCLEOTIDE SEQUENCE [LARGE SCALE GENOMIC DNA]</scope>
    <source>
        <strain evidence="2 3">BP 5553</strain>
    </source>
</reference>
<dbReference type="EMBL" id="NPIC01000002">
    <property type="protein sequence ID" value="RDL39328.1"/>
    <property type="molecule type" value="Genomic_DNA"/>
</dbReference>
<dbReference type="AlphaFoldDB" id="A0A370TV25"/>
<feature type="region of interest" description="Disordered" evidence="1">
    <location>
        <begin position="384"/>
        <end position="521"/>
    </location>
</feature>
<dbReference type="GeneID" id="43596517"/>
<comment type="caution">
    <text evidence="2">The sequence shown here is derived from an EMBL/GenBank/DDBJ whole genome shotgun (WGS) entry which is preliminary data.</text>
</comment>
<dbReference type="InterPro" id="IPR006357">
    <property type="entry name" value="HAD-SF_hydro_IIA"/>
</dbReference>
<gene>
    <name evidence="2" type="ORF">BP5553_03668</name>
</gene>
<feature type="compositionally biased region" description="Polar residues" evidence="1">
    <location>
        <begin position="453"/>
        <end position="467"/>
    </location>
</feature>
<dbReference type="Proteomes" id="UP000254866">
    <property type="component" value="Unassembled WGS sequence"/>
</dbReference>
<feature type="compositionally biased region" description="Low complexity" evidence="1">
    <location>
        <begin position="440"/>
        <end position="452"/>
    </location>
</feature>
<dbReference type="OrthoDB" id="10251048at2759"/>
<accession>A0A370TV25</accession>
<dbReference type="Pfam" id="PF13344">
    <property type="entry name" value="Hydrolase_6"/>
    <property type="match status" value="1"/>
</dbReference>
<feature type="compositionally biased region" description="Polar residues" evidence="1">
    <location>
        <begin position="476"/>
        <end position="512"/>
    </location>
</feature>